<evidence type="ECO:0000256" key="3">
    <source>
        <dbReference type="ARBA" id="ARBA00022806"/>
    </source>
</evidence>
<evidence type="ECO:0000313" key="9">
    <source>
        <dbReference type="Proteomes" id="UP000612352"/>
    </source>
</evidence>
<feature type="binding site" evidence="5">
    <location>
        <begin position="241"/>
        <end position="248"/>
    </location>
    <ligand>
        <name>ATP</name>
        <dbReference type="ChEBI" id="CHEBI:30616"/>
    </ligand>
</feature>
<dbReference type="InterPro" id="IPR014016">
    <property type="entry name" value="UvrD-like_ATP-bd"/>
</dbReference>
<dbReference type="Pfam" id="PF13245">
    <property type="entry name" value="AAA_19"/>
    <property type="match status" value="1"/>
</dbReference>
<name>A0ABS1B7E9_9MICO</name>
<dbReference type="EMBL" id="JAEDAJ010000001">
    <property type="protein sequence ID" value="MBK0330531.1"/>
    <property type="molecule type" value="Genomic_DNA"/>
</dbReference>
<gene>
    <name evidence="8" type="ORF">I8D64_03860</name>
</gene>
<proteinExistence type="predicted"/>
<keyword evidence="2 5" id="KW-0378">Hydrolase</keyword>
<dbReference type="PANTHER" id="PTHR11070:SF45">
    <property type="entry name" value="DNA 3'-5' HELICASE"/>
    <property type="match status" value="1"/>
</dbReference>
<dbReference type="InterPro" id="IPR000212">
    <property type="entry name" value="DNA_helicase_UvrD/REP"/>
</dbReference>
<feature type="domain" description="UvrD-like helicase ATP-binding" evidence="7">
    <location>
        <begin position="220"/>
        <end position="628"/>
    </location>
</feature>
<feature type="compositionally biased region" description="Polar residues" evidence="6">
    <location>
        <begin position="1"/>
        <end position="11"/>
    </location>
</feature>
<dbReference type="SUPFAM" id="SSF52540">
    <property type="entry name" value="P-loop containing nucleoside triphosphate hydrolases"/>
    <property type="match status" value="1"/>
</dbReference>
<reference evidence="8 9" key="1">
    <citation type="submission" date="2020-12" db="EMBL/GenBank/DDBJ databases">
        <title>Brachybacterium sp. MASK1Z-5, whole genome shotgun sequence.</title>
        <authorList>
            <person name="Tuo L."/>
        </authorList>
    </citation>
    <scope>NUCLEOTIDE SEQUENCE [LARGE SCALE GENOMIC DNA]</scope>
    <source>
        <strain evidence="8 9">MASK1Z-5</strain>
    </source>
</reference>
<comment type="caution">
    <text evidence="8">The sequence shown here is derived from an EMBL/GenBank/DDBJ whole genome shotgun (WGS) entry which is preliminary data.</text>
</comment>
<accession>A0ABS1B7E9</accession>
<evidence type="ECO:0000256" key="4">
    <source>
        <dbReference type="ARBA" id="ARBA00022840"/>
    </source>
</evidence>
<organism evidence="8 9">
    <name type="scientific">Brachybacterium halotolerans</name>
    <dbReference type="NCBI Taxonomy" id="2795215"/>
    <lineage>
        <taxon>Bacteria</taxon>
        <taxon>Bacillati</taxon>
        <taxon>Actinomycetota</taxon>
        <taxon>Actinomycetes</taxon>
        <taxon>Micrococcales</taxon>
        <taxon>Dermabacteraceae</taxon>
        <taxon>Brachybacterium</taxon>
    </lineage>
</organism>
<keyword evidence="4 5" id="KW-0067">ATP-binding</keyword>
<evidence type="ECO:0000256" key="6">
    <source>
        <dbReference type="SAM" id="MobiDB-lite"/>
    </source>
</evidence>
<evidence type="ECO:0000256" key="5">
    <source>
        <dbReference type="PROSITE-ProRule" id="PRU00560"/>
    </source>
</evidence>
<dbReference type="PROSITE" id="PS51198">
    <property type="entry name" value="UVRD_HELICASE_ATP_BIND"/>
    <property type="match status" value="1"/>
</dbReference>
<feature type="region of interest" description="Disordered" evidence="6">
    <location>
        <begin position="1"/>
        <end position="38"/>
    </location>
</feature>
<feature type="compositionally biased region" description="Basic and acidic residues" evidence="6">
    <location>
        <begin position="18"/>
        <end position="38"/>
    </location>
</feature>
<evidence type="ECO:0000256" key="1">
    <source>
        <dbReference type="ARBA" id="ARBA00022741"/>
    </source>
</evidence>
<protein>
    <submittedName>
        <fullName evidence="8">AAA family ATPase</fullName>
    </submittedName>
</protein>
<sequence length="793" mass="86862">MSSRAQDQGGTPSCARPPEGRPVEPAEPRPDAPASEEAHVAREIALEQDYADRLYARVDELMAQIQTSLDEVQGSQDAATHQNRSERDAFMALYEDRLALLRTVSSSVVFGRLDTDEGERHYIGRIGLFTPEREQLLVDWRAPAAAAYYQATSLERLGVRLRRHLISQGRAVVGLEDDVLDQSMLAQGAGGEEVVLQGEGALLAAVSSQRTGRMGDIVATIQAEQDRIIRSANRGVMVVQGGPGTGKTAVALHRAAYLLYTHRRRLEHSGVLIVAPTRGFLRYIERVLPSLGESGVVMSTPGGLFPGVETTLHDAPEVARLKGAGAIAELLSRAVKQRQLVPERDLELSIDGTPLRITRKILAEARREARSTHKPHNAARAVFVRAALDRLVQQYEAELSRRGTTVIPEDRPGYLDDLRRDPEVRRALNLAWLPYTPESFLRVLFAHPERLRAAAPRSLAGADLDLLVRSKDAPWTIEDVPLLDEVAELLGEDDQVQQADAERSRRRREADLDYAREVIENIDTSGIVRDEDLADRMDRASDGRTLAERAAEDRSWTYGHVVVDEAQELSAMMWRTLMRRCPSKSFTIVGDVAQTSSSAGTTSWERALAPYVEDRLEVEPLSVNYRTPRRIMDVAQAVAESRDLPITEVTSVREGDWLVLLHSADEAGLPDAVADAVAAQQAEAIGRLVVLTPGRLLEDVVRALRARDGLGRIGTGSRGIDDPIAVMTPQDAKGLEFDGVVLVEPAEILADSEGGAGDLYVAMTRATQRLDVVHARELPAGLTGAAVDSSPRT</sequence>
<dbReference type="PANTHER" id="PTHR11070">
    <property type="entry name" value="UVRD / RECB / PCRA DNA HELICASE FAMILY MEMBER"/>
    <property type="match status" value="1"/>
</dbReference>
<keyword evidence="1 5" id="KW-0547">Nucleotide-binding</keyword>
<evidence type="ECO:0000313" key="8">
    <source>
        <dbReference type="EMBL" id="MBK0330531.1"/>
    </source>
</evidence>
<dbReference type="Proteomes" id="UP000612352">
    <property type="component" value="Unassembled WGS sequence"/>
</dbReference>
<dbReference type="InterPro" id="IPR027417">
    <property type="entry name" value="P-loop_NTPase"/>
</dbReference>
<dbReference type="Gene3D" id="3.40.50.300">
    <property type="entry name" value="P-loop containing nucleotide triphosphate hydrolases"/>
    <property type="match status" value="3"/>
</dbReference>
<evidence type="ECO:0000259" key="7">
    <source>
        <dbReference type="PROSITE" id="PS51198"/>
    </source>
</evidence>
<keyword evidence="3 5" id="KW-0347">Helicase</keyword>
<keyword evidence="9" id="KW-1185">Reference proteome</keyword>
<evidence type="ECO:0000256" key="2">
    <source>
        <dbReference type="ARBA" id="ARBA00022801"/>
    </source>
</evidence>